<protein>
    <recommendedName>
        <fullName evidence="4">Pentatricopeptide repeat protein</fullName>
    </recommendedName>
</protein>
<dbReference type="Proteomes" id="UP000756132">
    <property type="component" value="Chromosome 4"/>
</dbReference>
<organism evidence="2 3">
    <name type="scientific">Passalora fulva</name>
    <name type="common">Tomato leaf mold</name>
    <name type="synonym">Cladosporium fulvum</name>
    <dbReference type="NCBI Taxonomy" id="5499"/>
    <lineage>
        <taxon>Eukaryota</taxon>
        <taxon>Fungi</taxon>
        <taxon>Dikarya</taxon>
        <taxon>Ascomycota</taxon>
        <taxon>Pezizomycotina</taxon>
        <taxon>Dothideomycetes</taxon>
        <taxon>Dothideomycetidae</taxon>
        <taxon>Mycosphaerellales</taxon>
        <taxon>Mycosphaerellaceae</taxon>
        <taxon>Fulvia</taxon>
    </lineage>
</organism>
<evidence type="ECO:0000256" key="1">
    <source>
        <dbReference type="SAM" id="MobiDB-lite"/>
    </source>
</evidence>
<feature type="region of interest" description="Disordered" evidence="1">
    <location>
        <begin position="98"/>
        <end position="124"/>
    </location>
</feature>
<proteinExistence type="predicted"/>
<reference evidence="2" key="1">
    <citation type="submission" date="2021-12" db="EMBL/GenBank/DDBJ databases">
        <authorList>
            <person name="Zaccaron A."/>
            <person name="Stergiopoulos I."/>
        </authorList>
    </citation>
    <scope>NUCLEOTIDE SEQUENCE</scope>
    <source>
        <strain evidence="2">Race5_Kim</strain>
    </source>
</reference>
<feature type="region of interest" description="Disordered" evidence="1">
    <location>
        <begin position="182"/>
        <end position="208"/>
    </location>
</feature>
<dbReference type="AlphaFoldDB" id="A0A9Q8P7R9"/>
<gene>
    <name evidence="2" type="ORF">CLAFUR5_04681</name>
</gene>
<accession>A0A9Q8P7R9</accession>
<evidence type="ECO:0000313" key="2">
    <source>
        <dbReference type="EMBL" id="UJO16318.1"/>
    </source>
</evidence>
<sequence>MPCYAALRRPLRTGITSIGSVRRAPDNATHAQDSSDRILGRRPATHDPSKPTVDRTLASLHHVRPLAGSKRWLRGVGRLVDRPARGVLWYSTAAAASETQEDSATAASGRGDAQESGHEQGLRITTALLPQTDGKAVRYLPTSAQRDSALHFPPELALRDRLASNARTASHRHGPVRRVLVKTPARHPDANAGTRTDEADAQHPAEQPATSSYFDDMVEAVRESRPRDGADYTAYQPSFGRQYFVRQQKELRVQKATHERMVQLQAERHPRLKHNDWQGILQQLDAHTPAGSELYKQKVDKLTLPEGFLAVFHHDISLAILEIRQRTGSHLQVVEGVSQKISVDGRTKTAYAVLALSGLANENDAALQLLPEYAYVYSEHELSASRNMHDYDLQRRQYHLPDGDNHEVPNGHSNVETSPSHDPHSDDDGHLSLSDLDMLNDAVKSVTSPVRAVWSVSRWYTDYVRHQVGVRPTMVSRTSMTQYIFEITMSLPNMAVRNKRAKDETASGDEAHVTKVIEELVSLCTGPAAPSWLTSEALDKSLHYLLAHNDLKAFRTIRQSLDNGGKYEFTASNYAVLLNGAARSGDLHNFRYLTMEMIKRRLPLTAHVWMHFHKLVCVRGASEVFGPLEGMMRTKGLLVNQKLAKAVSMESVLEELHEELKAGTPFEAFWHKCNLRIQATYPPGFRWFSHEVANRMIQLFLQWGRLDDAYIVLERLRKRNIPVPTSTLNIFLSSALRNRDSAAAASIVQRFKIGKPGAIIPDHITYAELFTTAWLQRYFNVLRVVWRYACAAGHVNYSMRYRLRRSLCSATPPGNTPTDGISRGMLWNLWAGKFAVGVARGLSKRSERGETVVLTESEQHLLQLISREECENGSEAEYARYGALLELMHNDLNEVNNCRPVHPLSQALAKAYAKDIAWKESSFGLPKALEEHRDPHDMFVEMLKKGVKVHMEAGDFSRNMRRWEAPGAIALLESEE</sequence>
<reference evidence="2" key="2">
    <citation type="journal article" date="2022" name="Microb. Genom.">
        <title>A chromosome-scale genome assembly of the tomato pathogen Cladosporium fulvum reveals a compartmentalized genome architecture and the presence of a dispensable chromosome.</title>
        <authorList>
            <person name="Zaccaron A.Z."/>
            <person name="Chen L.H."/>
            <person name="Samaras A."/>
            <person name="Stergiopoulos I."/>
        </authorList>
    </citation>
    <scope>NUCLEOTIDE SEQUENCE</scope>
    <source>
        <strain evidence="2">Race5_Kim</strain>
    </source>
</reference>
<dbReference type="EMBL" id="CP090166">
    <property type="protein sequence ID" value="UJO16318.1"/>
    <property type="molecule type" value="Genomic_DNA"/>
</dbReference>
<feature type="compositionally biased region" description="Basic and acidic residues" evidence="1">
    <location>
        <begin position="419"/>
        <end position="430"/>
    </location>
</feature>
<evidence type="ECO:0008006" key="4">
    <source>
        <dbReference type="Google" id="ProtNLM"/>
    </source>
</evidence>
<evidence type="ECO:0000313" key="3">
    <source>
        <dbReference type="Proteomes" id="UP000756132"/>
    </source>
</evidence>
<dbReference type="RefSeq" id="XP_047760684.1">
    <property type="nucleotide sequence ID" value="XM_047903829.1"/>
</dbReference>
<dbReference type="GeneID" id="71984559"/>
<dbReference type="KEGG" id="ffu:CLAFUR5_04681"/>
<feature type="compositionally biased region" description="Basic and acidic residues" evidence="1">
    <location>
        <begin position="112"/>
        <end position="121"/>
    </location>
</feature>
<keyword evidence="3" id="KW-1185">Reference proteome</keyword>
<feature type="compositionally biased region" description="Basic and acidic residues" evidence="1">
    <location>
        <begin position="33"/>
        <end position="53"/>
    </location>
</feature>
<feature type="compositionally biased region" description="Basic and acidic residues" evidence="1">
    <location>
        <begin position="399"/>
        <end position="409"/>
    </location>
</feature>
<feature type="region of interest" description="Disordered" evidence="1">
    <location>
        <begin position="23"/>
        <end position="53"/>
    </location>
</feature>
<feature type="region of interest" description="Disordered" evidence="1">
    <location>
        <begin position="399"/>
        <end position="433"/>
    </location>
</feature>
<dbReference type="OrthoDB" id="185373at2759"/>
<name>A0A9Q8P7R9_PASFU</name>